<evidence type="ECO:0000313" key="1">
    <source>
        <dbReference type="EMBL" id="RMX66643.1"/>
    </source>
</evidence>
<name>A0A3M6VKG2_9STRA</name>
<dbReference type="Proteomes" id="UP000286097">
    <property type="component" value="Unassembled WGS sequence"/>
</dbReference>
<evidence type="ECO:0000313" key="2">
    <source>
        <dbReference type="EMBL" id="RQM14409.1"/>
    </source>
</evidence>
<protein>
    <submittedName>
        <fullName evidence="1">Uncharacterized protein</fullName>
    </submittedName>
</protein>
<organism evidence="1 3">
    <name type="scientific">Peronospora effusa</name>
    <dbReference type="NCBI Taxonomy" id="542832"/>
    <lineage>
        <taxon>Eukaryota</taxon>
        <taxon>Sar</taxon>
        <taxon>Stramenopiles</taxon>
        <taxon>Oomycota</taxon>
        <taxon>Peronosporomycetes</taxon>
        <taxon>Peronosporales</taxon>
        <taxon>Peronosporaceae</taxon>
        <taxon>Peronospora</taxon>
    </lineage>
</organism>
<dbReference type="EMBL" id="QLLG01000194">
    <property type="protein sequence ID" value="RMX66643.1"/>
    <property type="molecule type" value="Genomic_DNA"/>
</dbReference>
<reference evidence="3 4" key="1">
    <citation type="submission" date="2018-06" db="EMBL/GenBank/DDBJ databases">
        <title>Comparative genomics of downy mildews reveals potential adaptations to biotrophy.</title>
        <authorList>
            <person name="Fletcher K."/>
            <person name="Klosterman S.J."/>
            <person name="Derevnina L."/>
            <person name="Martin F."/>
            <person name="Koike S."/>
            <person name="Reyes Chin-Wo S."/>
            <person name="Mou B."/>
            <person name="Michelmore R."/>
        </authorList>
    </citation>
    <scope>NUCLEOTIDE SEQUENCE [LARGE SCALE GENOMIC DNA]</scope>
    <source>
        <strain evidence="2 4">R13</strain>
        <strain evidence="1 3">R14</strain>
    </source>
</reference>
<dbReference type="AlphaFoldDB" id="A0A3M6VKG2"/>
<dbReference type="EMBL" id="QKXF01000205">
    <property type="protein sequence ID" value="RQM14409.1"/>
    <property type="molecule type" value="Genomic_DNA"/>
</dbReference>
<dbReference type="Proteomes" id="UP000282087">
    <property type="component" value="Unassembled WGS sequence"/>
</dbReference>
<evidence type="ECO:0000313" key="3">
    <source>
        <dbReference type="Proteomes" id="UP000282087"/>
    </source>
</evidence>
<accession>A0A3M6VKG2</accession>
<proteinExistence type="predicted"/>
<gene>
    <name evidence="2" type="ORF">DD237_004687</name>
    <name evidence="1" type="ORF">DD238_002564</name>
</gene>
<keyword evidence="3" id="KW-1185">Reference proteome</keyword>
<dbReference type="VEuPathDB" id="FungiDB:DD237_004687"/>
<evidence type="ECO:0000313" key="4">
    <source>
        <dbReference type="Proteomes" id="UP000286097"/>
    </source>
</evidence>
<comment type="caution">
    <text evidence="1">The sequence shown here is derived from an EMBL/GenBank/DDBJ whole genome shotgun (WGS) entry which is preliminary data.</text>
</comment>
<sequence>MDDPVAVNKKNHKIFNVCKTIFTLNFSEEVADARTKTTTSSHESLASDSMGGIDIVVIMTDQ</sequence>